<feature type="transmembrane region" description="Helical" evidence="7">
    <location>
        <begin position="107"/>
        <end position="126"/>
    </location>
</feature>
<evidence type="ECO:0000256" key="2">
    <source>
        <dbReference type="ARBA" id="ARBA00022448"/>
    </source>
</evidence>
<keyword evidence="5 7" id="KW-1133">Transmembrane helix</keyword>
<dbReference type="PANTHER" id="PTHR23513:SF11">
    <property type="entry name" value="STAPHYLOFERRIN A TRANSPORTER"/>
    <property type="match status" value="1"/>
</dbReference>
<comment type="caution">
    <text evidence="8">The sequence shown here is derived from an EMBL/GenBank/DDBJ whole genome shotgun (WGS) entry which is preliminary data.</text>
</comment>
<evidence type="ECO:0000256" key="6">
    <source>
        <dbReference type="ARBA" id="ARBA00023136"/>
    </source>
</evidence>
<dbReference type="InterPro" id="IPR036259">
    <property type="entry name" value="MFS_trans_sf"/>
</dbReference>
<protein>
    <submittedName>
        <fullName evidence="8">MFS transporter</fullName>
    </submittedName>
</protein>
<dbReference type="CDD" id="cd06173">
    <property type="entry name" value="MFS_MefA_like"/>
    <property type="match status" value="1"/>
</dbReference>
<dbReference type="EMBL" id="MQVR01000008">
    <property type="protein sequence ID" value="OKL54749.1"/>
    <property type="molecule type" value="Genomic_DNA"/>
</dbReference>
<feature type="transmembrane region" description="Helical" evidence="7">
    <location>
        <begin position="311"/>
        <end position="333"/>
    </location>
</feature>
<evidence type="ECO:0000256" key="7">
    <source>
        <dbReference type="SAM" id="Phobius"/>
    </source>
</evidence>
<evidence type="ECO:0000313" key="8">
    <source>
        <dbReference type="EMBL" id="OKL54749.1"/>
    </source>
</evidence>
<sequence>MKKIFHSLSFVNYRIWFFGALVANIGTWMQRIAQDWLVLRILTDNSGFAVGVTTALQFAPLLVLTPVAGVLADRVNRRKLLMWTQAGMGLTALIQAILVLSGHAQLWHIYVLALALGAIAAIDAPARQIFVGEMVPSASLPNAVALNSMSFNAARLVGPGVSGILIAAVGTGWVFLINAISFGATIIALGMMKISELRELPRAPRSKGQVRDGLRYVRRRTDILVIMIVAGVVSALGLNFQLTSAVMATQVFDQKATGYGVIGSIMAIGSVAGALMAARRPQPRVRLVIMSAFVFGIAAGINALAPTWELYLLTSIAVGFCSLTMITSANTAIQMSTEPSMRGRVMSLYTLVFLGTTPIGAPFVGWVAETISPRWSVGIGALASILVAVGAGIWAKQHWRVEVHYQWHRPYVDIDGPGERAARREENLVPHTEEIQQDPVLNAECVKGEQRV</sequence>
<dbReference type="Proteomes" id="UP000185628">
    <property type="component" value="Unassembled WGS sequence"/>
</dbReference>
<keyword evidence="4 7" id="KW-0812">Transmembrane</keyword>
<comment type="subcellular location">
    <subcellularLocation>
        <location evidence="1">Cell membrane</location>
        <topology evidence="1">Multi-pass membrane protein</topology>
    </subcellularLocation>
</comment>
<dbReference type="PANTHER" id="PTHR23513">
    <property type="entry name" value="INTEGRAL MEMBRANE EFFLUX PROTEIN-RELATED"/>
    <property type="match status" value="1"/>
</dbReference>
<feature type="transmembrane region" description="Helical" evidence="7">
    <location>
        <begin position="164"/>
        <end position="192"/>
    </location>
</feature>
<dbReference type="GO" id="GO:0005886">
    <property type="term" value="C:plasma membrane"/>
    <property type="evidence" value="ECO:0007669"/>
    <property type="project" value="UniProtKB-SubCell"/>
</dbReference>
<feature type="transmembrane region" description="Helical" evidence="7">
    <location>
        <begin position="49"/>
        <end position="68"/>
    </location>
</feature>
<feature type="transmembrane region" description="Helical" evidence="7">
    <location>
        <begin position="345"/>
        <end position="368"/>
    </location>
</feature>
<evidence type="ECO:0000256" key="3">
    <source>
        <dbReference type="ARBA" id="ARBA00022475"/>
    </source>
</evidence>
<evidence type="ECO:0000256" key="1">
    <source>
        <dbReference type="ARBA" id="ARBA00004651"/>
    </source>
</evidence>
<reference evidence="9" key="1">
    <citation type="submission" date="2016-12" db="EMBL/GenBank/DDBJ databases">
        <authorList>
            <person name="Meng X."/>
        </authorList>
    </citation>
    <scope>NUCLEOTIDE SEQUENCE [LARGE SCALE GENOMIC DNA]</scope>
    <source>
        <strain evidence="9">DSM 19116</strain>
    </source>
</reference>
<dbReference type="Gene3D" id="1.20.1250.20">
    <property type="entry name" value="MFS general substrate transporter like domains"/>
    <property type="match status" value="1"/>
</dbReference>
<evidence type="ECO:0000313" key="9">
    <source>
        <dbReference type="Proteomes" id="UP000185628"/>
    </source>
</evidence>
<dbReference type="SUPFAM" id="SSF103473">
    <property type="entry name" value="MFS general substrate transporter"/>
    <property type="match status" value="1"/>
</dbReference>
<evidence type="ECO:0000256" key="4">
    <source>
        <dbReference type="ARBA" id="ARBA00022692"/>
    </source>
</evidence>
<feature type="transmembrane region" description="Helical" evidence="7">
    <location>
        <begin position="223"/>
        <end position="244"/>
    </location>
</feature>
<feature type="transmembrane region" description="Helical" evidence="7">
    <location>
        <begin position="80"/>
        <end position="101"/>
    </location>
</feature>
<feature type="transmembrane region" description="Helical" evidence="7">
    <location>
        <begin position="256"/>
        <end position="278"/>
    </location>
</feature>
<dbReference type="OrthoDB" id="9775268at2"/>
<dbReference type="STRING" id="208480.SAMN02910418_01118"/>
<name>A0A1Q5Q4X7_9ACTO</name>
<keyword evidence="3" id="KW-1003">Cell membrane</keyword>
<keyword evidence="9" id="KW-1185">Reference proteome</keyword>
<proteinExistence type="predicted"/>
<feature type="transmembrane region" description="Helical" evidence="7">
    <location>
        <begin position="285"/>
        <end position="305"/>
    </location>
</feature>
<keyword evidence="2" id="KW-0813">Transport</keyword>
<dbReference type="AlphaFoldDB" id="A0A1Q5Q4X7"/>
<evidence type="ECO:0000256" key="5">
    <source>
        <dbReference type="ARBA" id="ARBA00022989"/>
    </source>
</evidence>
<feature type="transmembrane region" description="Helical" evidence="7">
    <location>
        <begin position="12"/>
        <end position="29"/>
    </location>
</feature>
<gene>
    <name evidence="8" type="ORF">BSZ39_02375</name>
</gene>
<dbReference type="RefSeq" id="WP_073715796.1">
    <property type="nucleotide sequence ID" value="NZ_MQVR01000008.1"/>
</dbReference>
<organism evidence="8 9">
    <name type="scientific">Bowdeniella nasicola</name>
    <dbReference type="NCBI Taxonomy" id="208480"/>
    <lineage>
        <taxon>Bacteria</taxon>
        <taxon>Bacillati</taxon>
        <taxon>Actinomycetota</taxon>
        <taxon>Actinomycetes</taxon>
        <taxon>Actinomycetales</taxon>
        <taxon>Actinomycetaceae</taxon>
        <taxon>Bowdeniella</taxon>
    </lineage>
</organism>
<dbReference type="InterPro" id="IPR010290">
    <property type="entry name" value="TM_effector"/>
</dbReference>
<feature type="transmembrane region" description="Helical" evidence="7">
    <location>
        <begin position="374"/>
        <end position="395"/>
    </location>
</feature>
<accession>A0A1Q5Q4X7</accession>
<keyword evidence="6 7" id="KW-0472">Membrane</keyword>
<dbReference type="Pfam" id="PF05977">
    <property type="entry name" value="MFS_3"/>
    <property type="match status" value="1"/>
</dbReference>